<comment type="subcellular location">
    <subcellularLocation>
        <location evidence="1">Nucleus</location>
    </subcellularLocation>
</comment>
<reference evidence="6" key="1">
    <citation type="submission" date="2017-02" db="UniProtKB">
        <authorList>
            <consortium name="WormBaseParasite"/>
        </authorList>
    </citation>
    <scope>IDENTIFICATION</scope>
</reference>
<dbReference type="Proteomes" id="UP000038045">
    <property type="component" value="Unplaced"/>
</dbReference>
<organism evidence="5 6">
    <name type="scientific">Parastrongyloides trichosuri</name>
    <name type="common">Possum-specific nematode worm</name>
    <dbReference type="NCBI Taxonomy" id="131310"/>
    <lineage>
        <taxon>Eukaryota</taxon>
        <taxon>Metazoa</taxon>
        <taxon>Ecdysozoa</taxon>
        <taxon>Nematoda</taxon>
        <taxon>Chromadorea</taxon>
        <taxon>Rhabditida</taxon>
        <taxon>Tylenchina</taxon>
        <taxon>Panagrolaimomorpha</taxon>
        <taxon>Strongyloidoidea</taxon>
        <taxon>Strongyloididae</taxon>
        <taxon>Parastrongyloides</taxon>
    </lineage>
</organism>
<keyword evidence="5" id="KW-1185">Reference proteome</keyword>
<dbReference type="AlphaFoldDB" id="A0A0N4Z0W5"/>
<evidence type="ECO:0000256" key="2">
    <source>
        <dbReference type="ARBA" id="ARBA00023242"/>
    </source>
</evidence>
<dbReference type="InterPro" id="IPR025927">
    <property type="entry name" value="Znf_KANL2-like"/>
</dbReference>
<proteinExistence type="predicted"/>
<feature type="coiled-coil region" evidence="3">
    <location>
        <begin position="380"/>
        <end position="407"/>
    </location>
</feature>
<evidence type="ECO:0000313" key="6">
    <source>
        <dbReference type="WBParaSite" id="PTRK_0000034400.1"/>
    </source>
</evidence>
<feature type="domain" description="KANL2-like probable zinc-finger" evidence="4">
    <location>
        <begin position="259"/>
        <end position="293"/>
    </location>
</feature>
<dbReference type="GO" id="GO:0005634">
    <property type="term" value="C:nucleus"/>
    <property type="evidence" value="ECO:0007669"/>
    <property type="project" value="UniProtKB-SubCell"/>
</dbReference>
<evidence type="ECO:0000256" key="1">
    <source>
        <dbReference type="ARBA" id="ARBA00004123"/>
    </source>
</evidence>
<protein>
    <submittedName>
        <fullName evidence="6">Zf-C3Hc3H domain-containing protein</fullName>
    </submittedName>
</protein>
<accession>A0A0N4Z0W5</accession>
<keyword evidence="2" id="KW-0539">Nucleus</keyword>
<dbReference type="Pfam" id="PF13891">
    <property type="entry name" value="zf-C3HC3H_KANSL2"/>
    <property type="match status" value="1"/>
</dbReference>
<sequence>MPHCEYVSSSTGIRCGNSGNDLKLNAKNYCEIHDFVDYIYDNIVSARQLKLGAPLKGEGKICDIRGNVIEKIGWVGIHDDEELLRCSSDWLQYNHLEGNDNIFYENFPGTTIHGEGPFTELEVLRNQEMLINEEIKMLEALKKINNEELASKNAFYRQAMLQELCDGAFVVKTPEEIRLKKEIEELFKYSNSFDKECQSMPWRSNYYRIRKERLAKVAQERNDRIKRDISDSPLEKIDEENEEEVWYTRTCSLESLENGKCEEQVMWPSAYCRNHITFDKMQTLFETCETCQNSYTPPLECIGCLQIARLNKIKQVNNQNPRMVNLRPSFEIRRNIPTMRMKGFDSSIVVPIRKVSINKVPRISFKSKFEMKLVNGDKVIDLNKERVEGLKEDVKENNQKNNEETEVIELIDNYFCETRIPIKQLPVKSLTQVPATVTLPDRRQNSYAGPKPSFTLTKPVGVLNPVNSHTYVRTKQKPQRRSYEAIKHHPILGSQFKQNPCAKIRPFNKDFFPASDNTLTIGRAPYVTTGSTGQRIKMIVMKPVVNSVPRPVAGGRGQFYFKNVRPNPQS</sequence>
<dbReference type="WBParaSite" id="PTRK_0000034400.1">
    <property type="protein sequence ID" value="PTRK_0000034400.1"/>
    <property type="gene ID" value="PTRK_0000034400"/>
</dbReference>
<keyword evidence="3" id="KW-0175">Coiled coil</keyword>
<evidence type="ECO:0000256" key="3">
    <source>
        <dbReference type="SAM" id="Coils"/>
    </source>
</evidence>
<dbReference type="STRING" id="131310.A0A0N4Z0W5"/>
<evidence type="ECO:0000259" key="4">
    <source>
        <dbReference type="Pfam" id="PF13891"/>
    </source>
</evidence>
<name>A0A0N4Z0W5_PARTI</name>
<evidence type="ECO:0000313" key="5">
    <source>
        <dbReference type="Proteomes" id="UP000038045"/>
    </source>
</evidence>